<dbReference type="GO" id="GO:0004521">
    <property type="term" value="F:RNA endonuclease activity"/>
    <property type="evidence" value="ECO:0007669"/>
    <property type="project" value="TreeGrafter"/>
</dbReference>
<reference evidence="2 3" key="1">
    <citation type="submission" date="2016-11" db="EMBL/GenBank/DDBJ databases">
        <authorList>
            <person name="Jaros S."/>
            <person name="Januszkiewicz K."/>
            <person name="Wedrychowicz H."/>
        </authorList>
    </citation>
    <scope>NUCLEOTIDE SEQUENCE [LARGE SCALE GENOMIC DNA]</scope>
    <source>
        <strain evidence="2 3">CGMCC 1.7049</strain>
    </source>
</reference>
<dbReference type="SUPFAM" id="SSF56281">
    <property type="entry name" value="Metallo-hydrolase/oxidoreductase"/>
    <property type="match status" value="1"/>
</dbReference>
<name>A0A1M5MNH6_9GAMM</name>
<proteinExistence type="predicted"/>
<evidence type="ECO:0000313" key="2">
    <source>
        <dbReference type="EMBL" id="SHG78323.1"/>
    </source>
</evidence>
<dbReference type="STRING" id="490188.SAMN04488068_1338"/>
<dbReference type="Proteomes" id="UP000199758">
    <property type="component" value="Unassembled WGS sequence"/>
</dbReference>
<dbReference type="InterPro" id="IPR036866">
    <property type="entry name" value="RibonucZ/Hydroxyglut_hydro"/>
</dbReference>
<evidence type="ECO:0000256" key="1">
    <source>
        <dbReference type="SAM" id="MobiDB-lite"/>
    </source>
</evidence>
<dbReference type="AlphaFoldDB" id="A0A1M5MNH6"/>
<dbReference type="InterPro" id="IPR026360">
    <property type="entry name" value="Xnuc_lig_assoc"/>
</dbReference>
<evidence type="ECO:0000313" key="3">
    <source>
        <dbReference type="Proteomes" id="UP000199758"/>
    </source>
</evidence>
<sequence length="349" mass="38621">MNDLVIPTGQGLYCPAGDFHIDPWRPVERAVITHGHADHARSGSKRYWGAAPGLSLLRERIGYGAGIVPLAYGQRVEFGPVTVSLHPAGHVLGSAQVRLEHQGQVWVVSGDYKRDPDPTCTPFEVVPCDVFITEATFGLPVYRWQEPAEIAREIHEWWQDCKAQGLCAILHCYALGKAQRVLAELMRYTDETVYLHGAMTKLVKLYRDAGVAMLPTDAIGNQPKFFDWKGRLLLAPPGAGGTPWMRRFKPYSTGFASGWMRVRGSRRRQAYDRGFALSDHADWPSLLRTITETGAKRVLPTHGNTEALVQWCREQGIDAAPLKTEYEGEPQHDAAAVADSEDPVANPAG</sequence>
<dbReference type="OrthoDB" id="9803916at2"/>
<dbReference type="PANTHER" id="PTHR11203:SF49">
    <property type="entry name" value="BLL1145 PROTEIN"/>
    <property type="match status" value="1"/>
</dbReference>
<dbReference type="Gene3D" id="3.60.15.10">
    <property type="entry name" value="Ribonuclease Z/Hydroxyacylglutathione hydrolase-like"/>
    <property type="match status" value="1"/>
</dbReference>
<keyword evidence="3" id="KW-1185">Reference proteome</keyword>
<dbReference type="EMBL" id="FQWZ01000003">
    <property type="protein sequence ID" value="SHG78323.1"/>
    <property type="molecule type" value="Genomic_DNA"/>
</dbReference>
<dbReference type="InterPro" id="IPR050698">
    <property type="entry name" value="MBL"/>
</dbReference>
<gene>
    <name evidence="2" type="ORF">SAMN04488068_1338</name>
</gene>
<protein>
    <submittedName>
        <fullName evidence="2">Putative mRNA 3-end processing factor</fullName>
    </submittedName>
</protein>
<dbReference type="NCBIfam" id="TIGR04122">
    <property type="entry name" value="Xnuc_lig_assoc"/>
    <property type="match status" value="1"/>
</dbReference>
<accession>A0A1M5MNH6</accession>
<dbReference type="PANTHER" id="PTHR11203">
    <property type="entry name" value="CLEAVAGE AND POLYADENYLATION SPECIFICITY FACTOR FAMILY MEMBER"/>
    <property type="match status" value="1"/>
</dbReference>
<dbReference type="RefSeq" id="WP_072895721.1">
    <property type="nucleotide sequence ID" value="NZ_FQWZ01000003.1"/>
</dbReference>
<feature type="region of interest" description="Disordered" evidence="1">
    <location>
        <begin position="326"/>
        <end position="349"/>
    </location>
</feature>
<organism evidence="2 3">
    <name type="scientific">Hydrocarboniphaga daqingensis</name>
    <dbReference type="NCBI Taxonomy" id="490188"/>
    <lineage>
        <taxon>Bacteria</taxon>
        <taxon>Pseudomonadati</taxon>
        <taxon>Pseudomonadota</taxon>
        <taxon>Gammaproteobacteria</taxon>
        <taxon>Nevskiales</taxon>
        <taxon>Nevskiaceae</taxon>
        <taxon>Hydrocarboniphaga</taxon>
    </lineage>
</organism>